<keyword evidence="3" id="KW-1185">Reference proteome</keyword>
<dbReference type="AlphaFoldDB" id="F8B1V3"/>
<reference evidence="2 3" key="1">
    <citation type="submission" date="2011-05" db="EMBL/GenBank/DDBJ databases">
        <title>Complete sequence of chromosome of Frankia symbiont of Datisca glomerata.</title>
        <authorList>
            <consortium name="US DOE Joint Genome Institute"/>
            <person name="Lucas S."/>
            <person name="Han J."/>
            <person name="Lapidus A."/>
            <person name="Cheng J.-F."/>
            <person name="Goodwin L."/>
            <person name="Pitluck S."/>
            <person name="Peters L."/>
            <person name="Mikhailova N."/>
            <person name="Chertkov O."/>
            <person name="Teshima H."/>
            <person name="Han C."/>
            <person name="Tapia R."/>
            <person name="Land M."/>
            <person name="Hauser L."/>
            <person name="Kyrpides N."/>
            <person name="Ivanova N."/>
            <person name="Pagani I."/>
            <person name="Berry A."/>
            <person name="Pawlowski K."/>
            <person name="Persson T."/>
            <person name="Vanden Heuvel B."/>
            <person name="Benson D."/>
            <person name="Woyke T."/>
        </authorList>
    </citation>
    <scope>NUCLEOTIDE SEQUENCE [LARGE SCALE GENOMIC DNA]</scope>
    <source>
        <strain evidence="3">4085684</strain>
    </source>
</reference>
<dbReference type="KEGG" id="fsy:FsymDg_0129"/>
<dbReference type="GO" id="GO:0005506">
    <property type="term" value="F:iron ion binding"/>
    <property type="evidence" value="ECO:0007669"/>
    <property type="project" value="InterPro"/>
</dbReference>
<dbReference type="GO" id="GO:0006707">
    <property type="term" value="P:cholesterol catabolic process"/>
    <property type="evidence" value="ECO:0007669"/>
    <property type="project" value="TreeGrafter"/>
</dbReference>
<protein>
    <submittedName>
        <fullName evidence="2">Linalool 8-monooxygenase</fullName>
        <ecNumber evidence="2">1.14.14.84</ecNumber>
    </submittedName>
</protein>
<accession>F8B1V3</accession>
<keyword evidence="2" id="KW-0503">Monooxygenase</keyword>
<dbReference type="PANTHER" id="PTHR46696:SF4">
    <property type="entry name" value="BIOTIN BIOSYNTHESIS CYTOCHROME P450"/>
    <property type="match status" value="1"/>
</dbReference>
<dbReference type="GO" id="GO:0036199">
    <property type="term" value="F:cholest-4-en-3-one 26-monooxygenase activity"/>
    <property type="evidence" value="ECO:0007669"/>
    <property type="project" value="TreeGrafter"/>
</dbReference>
<dbReference type="InterPro" id="IPR001128">
    <property type="entry name" value="Cyt_P450"/>
</dbReference>
<dbReference type="GO" id="GO:0050056">
    <property type="term" value="F:linalool 8-monooxygenase activity"/>
    <property type="evidence" value="ECO:0007669"/>
    <property type="project" value="UniProtKB-EC"/>
</dbReference>
<dbReference type="EC" id="1.14.14.84" evidence="2"/>
<proteinExistence type="inferred from homology"/>
<dbReference type="Gene3D" id="1.10.630.10">
    <property type="entry name" value="Cytochrome P450"/>
    <property type="match status" value="1"/>
</dbReference>
<name>F8B1V3_9ACTN</name>
<dbReference type="InterPro" id="IPR002397">
    <property type="entry name" value="Cyt_P450_B"/>
</dbReference>
<evidence type="ECO:0000313" key="2">
    <source>
        <dbReference type="EMBL" id="AEH07709.1"/>
    </source>
</evidence>
<dbReference type="Proteomes" id="UP000001549">
    <property type="component" value="Chromosome"/>
</dbReference>
<keyword evidence="2" id="KW-0560">Oxidoreductase</keyword>
<dbReference type="HOGENOM" id="CLU_033716_0_0_11"/>
<dbReference type="InterPro" id="IPR036396">
    <property type="entry name" value="Cyt_P450_sf"/>
</dbReference>
<comment type="similarity">
    <text evidence="1">Belongs to the cytochrome P450 family.</text>
</comment>
<dbReference type="GO" id="GO:0020037">
    <property type="term" value="F:heme binding"/>
    <property type="evidence" value="ECO:0007669"/>
    <property type="project" value="InterPro"/>
</dbReference>
<dbReference type="PRINTS" id="PR00359">
    <property type="entry name" value="BP450"/>
</dbReference>
<organism evidence="2 3">
    <name type="scientific">Candidatus Protofrankia datiscae</name>
    <dbReference type="NCBI Taxonomy" id="2716812"/>
    <lineage>
        <taxon>Bacteria</taxon>
        <taxon>Bacillati</taxon>
        <taxon>Actinomycetota</taxon>
        <taxon>Actinomycetes</taxon>
        <taxon>Frankiales</taxon>
        <taxon>Frankiaceae</taxon>
        <taxon>Protofrankia</taxon>
    </lineage>
</organism>
<dbReference type="eggNOG" id="COG2124">
    <property type="taxonomic scope" value="Bacteria"/>
</dbReference>
<evidence type="ECO:0000256" key="1">
    <source>
        <dbReference type="ARBA" id="ARBA00010617"/>
    </source>
</evidence>
<sequence length="427" mass="48304">MPEKGATMTITDGTVDTRLSSLEFWAKPRSVHHEAFRWLRENKPVSWHEAPEALDPNLNNAQGFWSVVKYRDIQNISRDTELFSSADGVFVDDFPQLETMLSFIVTDAPRHTKMRGVVSVAFTPKNIFKMSEDIGGIVHQVIDRVAPLGEGDLCHLITKEVPGRIFATFMGITDPEQIQYVMDAAEQFACWADPEYAHIGSPLQVFADASQKLATLAIELAKERKENPGDDLLSWVAQAQYEGNKLSVEEVGVFFALLAAAANDTTRHSMAHVLSLFQEYPDQLAYVMADFDRRADDAVNECLRLEPPLMHFRRTATRDTEFGGETIKKGDKVVMWYISSNRDPDVFENPDAFDVRRVNKFNPHQAFGGGGPHYCLGHMLAKQMIKTEVREIYTRMKDLRVGERDMLLSNFMNGVKRLPATWVPEKS</sequence>
<evidence type="ECO:0000313" key="3">
    <source>
        <dbReference type="Proteomes" id="UP000001549"/>
    </source>
</evidence>
<dbReference type="STRING" id="656024.FsymDg_0129"/>
<dbReference type="EMBL" id="CP002801">
    <property type="protein sequence ID" value="AEH07709.1"/>
    <property type="molecule type" value="Genomic_DNA"/>
</dbReference>
<dbReference type="PANTHER" id="PTHR46696">
    <property type="entry name" value="P450, PUTATIVE (EUROFUNG)-RELATED"/>
    <property type="match status" value="1"/>
</dbReference>
<dbReference type="SUPFAM" id="SSF48264">
    <property type="entry name" value="Cytochrome P450"/>
    <property type="match status" value="1"/>
</dbReference>
<dbReference type="GO" id="GO:0008395">
    <property type="term" value="F:steroid hydroxylase activity"/>
    <property type="evidence" value="ECO:0007669"/>
    <property type="project" value="TreeGrafter"/>
</dbReference>
<dbReference type="Pfam" id="PF00067">
    <property type="entry name" value="p450"/>
    <property type="match status" value="1"/>
</dbReference>
<gene>
    <name evidence="2" type="ordered locus">FsymDg_0129</name>
</gene>